<dbReference type="GO" id="GO:0016020">
    <property type="term" value="C:membrane"/>
    <property type="evidence" value="ECO:0007669"/>
    <property type="project" value="UniProtKB-SubCell"/>
</dbReference>
<keyword evidence="5 7" id="KW-0472">Membrane</keyword>
<evidence type="ECO:0000256" key="6">
    <source>
        <dbReference type="SAM" id="MobiDB-lite"/>
    </source>
</evidence>
<evidence type="ECO:0000256" key="3">
    <source>
        <dbReference type="ARBA" id="ARBA00022729"/>
    </source>
</evidence>
<evidence type="ECO:0000256" key="1">
    <source>
        <dbReference type="ARBA" id="ARBA00004167"/>
    </source>
</evidence>
<protein>
    <submittedName>
        <fullName evidence="9">Uncharacterized protein</fullName>
    </submittedName>
</protein>
<keyword evidence="3 8" id="KW-0732">Signal</keyword>
<evidence type="ECO:0000256" key="2">
    <source>
        <dbReference type="ARBA" id="ARBA00022692"/>
    </source>
</evidence>
<proteinExistence type="predicted"/>
<name>A0A5C3LNN5_9AGAR</name>
<keyword evidence="2 7" id="KW-0812">Transmembrane</keyword>
<gene>
    <name evidence="9" type="ORF">BDQ12DRAFT_689356</name>
</gene>
<evidence type="ECO:0000256" key="5">
    <source>
        <dbReference type="ARBA" id="ARBA00023136"/>
    </source>
</evidence>
<feature type="region of interest" description="Disordered" evidence="6">
    <location>
        <begin position="221"/>
        <end position="246"/>
    </location>
</feature>
<organism evidence="9 10">
    <name type="scientific">Crucibulum laeve</name>
    <dbReference type="NCBI Taxonomy" id="68775"/>
    <lineage>
        <taxon>Eukaryota</taxon>
        <taxon>Fungi</taxon>
        <taxon>Dikarya</taxon>
        <taxon>Basidiomycota</taxon>
        <taxon>Agaricomycotina</taxon>
        <taxon>Agaricomycetes</taxon>
        <taxon>Agaricomycetidae</taxon>
        <taxon>Agaricales</taxon>
        <taxon>Agaricineae</taxon>
        <taxon>Nidulariaceae</taxon>
        <taxon>Crucibulum</taxon>
    </lineage>
</organism>
<reference evidence="9 10" key="1">
    <citation type="journal article" date="2019" name="Nat. Ecol. Evol.">
        <title>Megaphylogeny resolves global patterns of mushroom evolution.</title>
        <authorList>
            <person name="Varga T."/>
            <person name="Krizsan K."/>
            <person name="Foldi C."/>
            <person name="Dima B."/>
            <person name="Sanchez-Garcia M."/>
            <person name="Sanchez-Ramirez S."/>
            <person name="Szollosi G.J."/>
            <person name="Szarkandi J.G."/>
            <person name="Papp V."/>
            <person name="Albert L."/>
            <person name="Andreopoulos W."/>
            <person name="Angelini C."/>
            <person name="Antonin V."/>
            <person name="Barry K.W."/>
            <person name="Bougher N.L."/>
            <person name="Buchanan P."/>
            <person name="Buyck B."/>
            <person name="Bense V."/>
            <person name="Catcheside P."/>
            <person name="Chovatia M."/>
            <person name="Cooper J."/>
            <person name="Damon W."/>
            <person name="Desjardin D."/>
            <person name="Finy P."/>
            <person name="Geml J."/>
            <person name="Haridas S."/>
            <person name="Hughes K."/>
            <person name="Justo A."/>
            <person name="Karasinski D."/>
            <person name="Kautmanova I."/>
            <person name="Kiss B."/>
            <person name="Kocsube S."/>
            <person name="Kotiranta H."/>
            <person name="LaButti K.M."/>
            <person name="Lechner B.E."/>
            <person name="Liimatainen K."/>
            <person name="Lipzen A."/>
            <person name="Lukacs Z."/>
            <person name="Mihaltcheva S."/>
            <person name="Morgado L.N."/>
            <person name="Niskanen T."/>
            <person name="Noordeloos M.E."/>
            <person name="Ohm R.A."/>
            <person name="Ortiz-Santana B."/>
            <person name="Ovrebo C."/>
            <person name="Racz N."/>
            <person name="Riley R."/>
            <person name="Savchenko A."/>
            <person name="Shiryaev A."/>
            <person name="Soop K."/>
            <person name="Spirin V."/>
            <person name="Szebenyi C."/>
            <person name="Tomsovsky M."/>
            <person name="Tulloss R.E."/>
            <person name="Uehling J."/>
            <person name="Grigoriev I.V."/>
            <person name="Vagvolgyi C."/>
            <person name="Papp T."/>
            <person name="Martin F.M."/>
            <person name="Miettinen O."/>
            <person name="Hibbett D.S."/>
            <person name="Nagy L.G."/>
        </authorList>
    </citation>
    <scope>NUCLEOTIDE SEQUENCE [LARGE SCALE GENOMIC DNA]</scope>
    <source>
        <strain evidence="9 10">CBS 166.37</strain>
    </source>
</reference>
<dbReference type="InterPro" id="IPR018939">
    <property type="entry name" value="Autophagy-rel_prot_27"/>
</dbReference>
<keyword evidence="10" id="KW-1185">Reference proteome</keyword>
<dbReference type="EMBL" id="ML213629">
    <property type="protein sequence ID" value="TFK34664.1"/>
    <property type="molecule type" value="Genomic_DNA"/>
</dbReference>
<sequence>MSSPRAPSSSFPFSLCRIQLLTIFLLFTHLQQQIYALTFSRKLGEYDLGPGCQFELAGREYNFCPLIGPQEVEISVGRNAGRRYEVALGGLEKNEGSSSCPEGTWVCMTERILEGNRDSSPVEWIIPIAGKRHPTTTSTDKGLSIIVSIQEAAVPLNLFLDGGRTYASLDLVCGSQTNGNDKEGLTFMGERNAVHSFRWVTQHACPINVHLPSAKGRFSIAEEHSDNSGEPGGEEEKKEEGDELLPSKPKGIHRRWVAITLLFVGTILLTASILVSSPTARHLILERLHAAGYSLMPLITRVRSVSSSLSPKFPFHFREDEDRLVRWAQEDMTIHDVDEDVMVNGADAWTGDGLDEYIPLKSPTWARKGRVFGGGRNVVRSYGAAELDIDVEDGVVNEPAGRNGTMNKISRIFGRR</sequence>
<feature type="chain" id="PRO_5022985123" evidence="8">
    <location>
        <begin position="37"/>
        <end position="416"/>
    </location>
</feature>
<feature type="transmembrane region" description="Helical" evidence="7">
    <location>
        <begin position="256"/>
        <end position="275"/>
    </location>
</feature>
<evidence type="ECO:0000256" key="7">
    <source>
        <dbReference type="SAM" id="Phobius"/>
    </source>
</evidence>
<comment type="subcellular location">
    <subcellularLocation>
        <location evidence="1">Membrane</location>
        <topology evidence="1">Single-pass membrane protein</topology>
    </subcellularLocation>
</comment>
<evidence type="ECO:0000256" key="8">
    <source>
        <dbReference type="SAM" id="SignalP"/>
    </source>
</evidence>
<keyword evidence="4 7" id="KW-1133">Transmembrane helix</keyword>
<dbReference type="SUPFAM" id="SSF50911">
    <property type="entry name" value="Mannose 6-phosphate receptor domain"/>
    <property type="match status" value="1"/>
</dbReference>
<dbReference type="Gene3D" id="2.70.130.10">
    <property type="entry name" value="Mannose-6-phosphate receptor binding domain"/>
    <property type="match status" value="1"/>
</dbReference>
<dbReference type="AlphaFoldDB" id="A0A5C3LNN5"/>
<evidence type="ECO:0000313" key="10">
    <source>
        <dbReference type="Proteomes" id="UP000308652"/>
    </source>
</evidence>
<dbReference type="OrthoDB" id="29460at2759"/>
<dbReference type="Pfam" id="PF09451">
    <property type="entry name" value="ATG27"/>
    <property type="match status" value="1"/>
</dbReference>
<evidence type="ECO:0000313" key="9">
    <source>
        <dbReference type="EMBL" id="TFK34664.1"/>
    </source>
</evidence>
<evidence type="ECO:0000256" key="4">
    <source>
        <dbReference type="ARBA" id="ARBA00022989"/>
    </source>
</evidence>
<dbReference type="InterPro" id="IPR009011">
    <property type="entry name" value="Man6P_isomerase_rcpt-bd_dom_sf"/>
</dbReference>
<accession>A0A5C3LNN5</accession>
<feature type="signal peptide" evidence="8">
    <location>
        <begin position="1"/>
        <end position="36"/>
    </location>
</feature>
<dbReference type="Proteomes" id="UP000308652">
    <property type="component" value="Unassembled WGS sequence"/>
</dbReference>